<evidence type="ECO:0000256" key="8">
    <source>
        <dbReference type="SAM" id="MobiDB-lite"/>
    </source>
</evidence>
<name>A0AA36GDQ0_CYLNA</name>
<organism evidence="12 13">
    <name type="scientific">Cylicocyclus nassatus</name>
    <name type="common">Nematode worm</name>
    <dbReference type="NCBI Taxonomy" id="53992"/>
    <lineage>
        <taxon>Eukaryota</taxon>
        <taxon>Metazoa</taxon>
        <taxon>Ecdysozoa</taxon>
        <taxon>Nematoda</taxon>
        <taxon>Chromadorea</taxon>
        <taxon>Rhabditida</taxon>
        <taxon>Rhabditina</taxon>
        <taxon>Rhabditomorpha</taxon>
        <taxon>Strongyloidea</taxon>
        <taxon>Strongylidae</taxon>
        <taxon>Cylicocyclus</taxon>
    </lineage>
</organism>
<keyword evidence="5" id="KW-0808">Transferase</keyword>
<dbReference type="GO" id="GO:0005694">
    <property type="term" value="C:chromosome"/>
    <property type="evidence" value="ECO:0007669"/>
    <property type="project" value="UniProtKB-SubCell"/>
</dbReference>
<dbReference type="Gene3D" id="2.170.270.10">
    <property type="entry name" value="SET domain"/>
    <property type="match status" value="1"/>
</dbReference>
<sequence>MVKDASRQPQIMTGLQTDAKSDKNIQSGQAASTSMNRHLDEEISELFILRFGTYKKWASTVSKKKCQEILVDHFKNDLSNDFTLMINWLALTDAKSRTVLLESSCATKESMELDVALDMLTKMGVADASRRGPTVDAFRQLIAVLCGGTPGQVPELEKLALFTETTRFADKTASEIISRIVRTFFNFSNDVPRAMEQFGTSLPAAINPAEMMCNGTSAVELIRAANEPSTCGSICDSESGITISEDGGLELTCEEKPSVSSVPSVCDTANEAGSTQRSFSQSPTRSSSRKSRREIFSIRNRLSGKVGSHTLSDGCFVCGSNLGDLLHCGKKYAPGAYCSTTFHKDCIESYNAAEYNVNCIRKIVDETLCPLHFCSSCYLERWKTTAVRGKLVECDSCFRAFHEQCCPAGFESYEDFVVARSKEGNTIEVKQKFTRCHAHCDTTRIPLIASTRSHLPYCCECENIGDEPLTKCSLCVRSFHEGCLTLSCRDIKSDPCTPVCESCILGENLRIGQAVIARFKASFYAATVTSLAEYPKHCAKMDKFGKYLGQPGFVCVKWAGCINIFALLPARNVVPMFDGSYNLIGRRLSEIPCREAWEKMESELSISRPSFAYVPEKYTKIKTSVYHPSCPKPRLDACDESDSMCDCPPGEKGRCGPNSKCTNRAILQECPEACEAIEGGCNNRGVSRKEVNPDVEIREAPGKGLGAFAVKDIPKGSFIAEYAGELISITEKNRRIAEVTAHKNAEEKHYMMALDSQRIIDCKEKGNDARFLNHSCSPNCKVETVYVVVHRSKRPNGATVKYDKRITICTIEDVPAGTELCFNYQMTQYNIGCPLPDCKCGAPNCTGSLGAVVHEKVEKAVQEVEVVPNDSGKQVKGKQKRKAASSLASPKKKRSSARSRQSTPASSTSSSSRSPYKGQKNQNGKVTKPTVTFKRTSLPSKLDGNSSRTQTRSRGCRVINGFKEPRPEVLEDEKLKRALLNGEALEKLSDAKPLLQKGNQEAVNGLRKNHRRIAAELSSLNVMVS</sequence>
<evidence type="ECO:0000256" key="1">
    <source>
        <dbReference type="ARBA" id="ARBA00004123"/>
    </source>
</evidence>
<dbReference type="EMBL" id="CATQJL010000001">
    <property type="protein sequence ID" value="CAJ0590332.1"/>
    <property type="molecule type" value="Genomic_DNA"/>
</dbReference>
<feature type="compositionally biased region" description="Polar residues" evidence="8">
    <location>
        <begin position="7"/>
        <end position="34"/>
    </location>
</feature>
<dbReference type="InterPro" id="IPR003616">
    <property type="entry name" value="Post-SET_dom"/>
</dbReference>
<dbReference type="AlphaFoldDB" id="A0AA36GDQ0"/>
<evidence type="ECO:0000256" key="7">
    <source>
        <dbReference type="ARBA" id="ARBA00023242"/>
    </source>
</evidence>
<comment type="subcellular location">
    <subcellularLocation>
        <location evidence="2">Chromosome</location>
    </subcellularLocation>
    <subcellularLocation>
        <location evidence="1">Nucleus</location>
    </subcellularLocation>
</comment>
<dbReference type="PROSITE" id="PS50280">
    <property type="entry name" value="SET"/>
    <property type="match status" value="1"/>
</dbReference>
<dbReference type="Proteomes" id="UP001176961">
    <property type="component" value="Unassembled WGS sequence"/>
</dbReference>
<dbReference type="PROSITE" id="PS50868">
    <property type="entry name" value="POST_SET"/>
    <property type="match status" value="1"/>
</dbReference>
<evidence type="ECO:0000313" key="12">
    <source>
        <dbReference type="EMBL" id="CAJ0590332.1"/>
    </source>
</evidence>
<evidence type="ECO:0000259" key="11">
    <source>
        <dbReference type="PROSITE" id="PS51215"/>
    </source>
</evidence>
<dbReference type="InterPro" id="IPR001214">
    <property type="entry name" value="SET_dom"/>
</dbReference>
<keyword evidence="13" id="KW-1185">Reference proteome</keyword>
<accession>A0AA36GDQ0</accession>
<dbReference type="GO" id="GO:0032259">
    <property type="term" value="P:methylation"/>
    <property type="evidence" value="ECO:0007669"/>
    <property type="project" value="UniProtKB-KW"/>
</dbReference>
<evidence type="ECO:0000256" key="3">
    <source>
        <dbReference type="ARBA" id="ARBA00022454"/>
    </source>
</evidence>
<reference evidence="12" key="1">
    <citation type="submission" date="2023-07" db="EMBL/GenBank/DDBJ databases">
        <authorList>
            <consortium name="CYATHOMIX"/>
        </authorList>
    </citation>
    <scope>NUCLEOTIDE SEQUENCE</scope>
    <source>
        <strain evidence="12">N/A</strain>
    </source>
</reference>
<keyword evidence="4" id="KW-0489">Methyltransferase</keyword>
<dbReference type="PANTHER" id="PTHR22884">
    <property type="entry name" value="SET DOMAIN PROTEINS"/>
    <property type="match status" value="1"/>
</dbReference>
<dbReference type="Pfam" id="PF00856">
    <property type="entry name" value="SET"/>
    <property type="match status" value="1"/>
</dbReference>
<dbReference type="SUPFAM" id="SSF82199">
    <property type="entry name" value="SET domain"/>
    <property type="match status" value="1"/>
</dbReference>
<keyword evidence="7" id="KW-0539">Nucleus</keyword>
<evidence type="ECO:0000256" key="5">
    <source>
        <dbReference type="ARBA" id="ARBA00022679"/>
    </source>
</evidence>
<evidence type="ECO:0000313" key="13">
    <source>
        <dbReference type="Proteomes" id="UP001176961"/>
    </source>
</evidence>
<feature type="region of interest" description="Disordered" evidence="8">
    <location>
        <begin position="259"/>
        <end position="293"/>
    </location>
</feature>
<feature type="domain" description="SET" evidence="9">
    <location>
        <begin position="693"/>
        <end position="825"/>
    </location>
</feature>
<feature type="domain" description="AWS" evidence="11">
    <location>
        <begin position="640"/>
        <end position="690"/>
    </location>
</feature>
<dbReference type="PROSITE" id="PS51215">
    <property type="entry name" value="AWS"/>
    <property type="match status" value="1"/>
</dbReference>
<feature type="region of interest" description="Disordered" evidence="8">
    <location>
        <begin position="868"/>
        <end position="954"/>
    </location>
</feature>
<evidence type="ECO:0000259" key="9">
    <source>
        <dbReference type="PROSITE" id="PS50280"/>
    </source>
</evidence>
<keyword evidence="3" id="KW-0158">Chromosome</keyword>
<gene>
    <name evidence="12" type="ORF">CYNAS_LOCUS2315</name>
</gene>
<dbReference type="InterPro" id="IPR050777">
    <property type="entry name" value="SET2_Histone-Lys_MeTrsfase"/>
</dbReference>
<dbReference type="SMART" id="SM00317">
    <property type="entry name" value="SET"/>
    <property type="match status" value="1"/>
</dbReference>
<evidence type="ECO:0000256" key="4">
    <source>
        <dbReference type="ARBA" id="ARBA00022603"/>
    </source>
</evidence>
<evidence type="ECO:0000256" key="6">
    <source>
        <dbReference type="ARBA" id="ARBA00022691"/>
    </source>
</evidence>
<evidence type="ECO:0000259" key="10">
    <source>
        <dbReference type="PROSITE" id="PS50868"/>
    </source>
</evidence>
<evidence type="ECO:0000256" key="2">
    <source>
        <dbReference type="ARBA" id="ARBA00004286"/>
    </source>
</evidence>
<proteinExistence type="predicted"/>
<feature type="region of interest" description="Disordered" evidence="8">
    <location>
        <begin position="1"/>
        <end position="34"/>
    </location>
</feature>
<dbReference type="GO" id="GO:0016279">
    <property type="term" value="F:protein-lysine N-methyltransferase activity"/>
    <property type="evidence" value="ECO:0007669"/>
    <property type="project" value="UniProtKB-ARBA"/>
</dbReference>
<dbReference type="GO" id="GO:0005634">
    <property type="term" value="C:nucleus"/>
    <property type="evidence" value="ECO:0007669"/>
    <property type="project" value="UniProtKB-SubCell"/>
</dbReference>
<dbReference type="InterPro" id="IPR046341">
    <property type="entry name" value="SET_dom_sf"/>
</dbReference>
<dbReference type="GO" id="GO:0140938">
    <property type="term" value="F:histone H3 methyltransferase activity"/>
    <property type="evidence" value="ECO:0007669"/>
    <property type="project" value="UniProtKB-ARBA"/>
</dbReference>
<dbReference type="InterPro" id="IPR006560">
    <property type="entry name" value="AWS_dom"/>
</dbReference>
<feature type="compositionally biased region" description="Low complexity" evidence="8">
    <location>
        <begin position="274"/>
        <end position="286"/>
    </location>
</feature>
<evidence type="ECO:0008006" key="14">
    <source>
        <dbReference type="Google" id="ProtNLM"/>
    </source>
</evidence>
<protein>
    <recommendedName>
        <fullName evidence="14">Histone-lysine N-methyltransferase</fullName>
    </recommendedName>
</protein>
<keyword evidence="6" id="KW-0949">S-adenosyl-L-methionine</keyword>
<feature type="domain" description="Post-SET" evidence="10">
    <location>
        <begin position="834"/>
        <end position="850"/>
    </location>
</feature>
<comment type="caution">
    <text evidence="12">The sequence shown here is derived from an EMBL/GenBank/DDBJ whole genome shotgun (WGS) entry which is preliminary data.</text>
</comment>
<feature type="compositionally biased region" description="Low complexity" evidence="8">
    <location>
        <begin position="898"/>
        <end position="915"/>
    </location>
</feature>
<feature type="compositionally biased region" description="Polar residues" evidence="8">
    <location>
        <begin position="919"/>
        <end position="953"/>
    </location>
</feature>